<dbReference type="SUPFAM" id="SSF48371">
    <property type="entry name" value="ARM repeat"/>
    <property type="match status" value="1"/>
</dbReference>
<dbReference type="InterPro" id="IPR039776">
    <property type="entry name" value="Pds5"/>
</dbReference>
<dbReference type="PANTHER" id="PTHR12663">
    <property type="entry name" value="ANDROGEN INDUCED INHIBITOR OF PROLIFERATION AS3 / PDS5-RELATED"/>
    <property type="match status" value="1"/>
</dbReference>
<feature type="compositionally biased region" description="Acidic residues" evidence="6">
    <location>
        <begin position="1556"/>
        <end position="1566"/>
    </location>
</feature>
<dbReference type="InterPro" id="IPR011989">
    <property type="entry name" value="ARM-like"/>
</dbReference>
<feature type="compositionally biased region" description="Low complexity" evidence="6">
    <location>
        <begin position="1483"/>
        <end position="1544"/>
    </location>
</feature>
<reference evidence="7" key="2">
    <citation type="submission" date="2023-05" db="EMBL/GenBank/DDBJ databases">
        <authorList>
            <consortium name="Lawrence Berkeley National Laboratory"/>
            <person name="Steindorff A."/>
            <person name="Hensen N."/>
            <person name="Bonometti L."/>
            <person name="Westerberg I."/>
            <person name="Brannstrom I.O."/>
            <person name="Guillou S."/>
            <person name="Cros-Aarteil S."/>
            <person name="Calhoun S."/>
            <person name="Haridas S."/>
            <person name="Kuo A."/>
            <person name="Mondo S."/>
            <person name="Pangilinan J."/>
            <person name="Riley R."/>
            <person name="Labutti K."/>
            <person name="Andreopoulos B."/>
            <person name="Lipzen A."/>
            <person name="Chen C."/>
            <person name="Yanf M."/>
            <person name="Daum C."/>
            <person name="Ng V."/>
            <person name="Clum A."/>
            <person name="Ohm R."/>
            <person name="Martin F."/>
            <person name="Silar P."/>
            <person name="Natvig D."/>
            <person name="Lalanne C."/>
            <person name="Gautier V."/>
            <person name="Ament-Velasquez S.L."/>
            <person name="Kruys A."/>
            <person name="Hutchinson M.I."/>
            <person name="Powell A.J."/>
            <person name="Barry K."/>
            <person name="Miller A.N."/>
            <person name="Grigoriev I.V."/>
            <person name="Debuchy R."/>
            <person name="Gladieux P."/>
            <person name="Thoren M.H."/>
            <person name="Johannesson H."/>
        </authorList>
    </citation>
    <scope>NUCLEOTIDE SEQUENCE</scope>
    <source>
        <strain evidence="7">PSN293</strain>
    </source>
</reference>
<dbReference type="GO" id="GO:0051301">
    <property type="term" value="P:cell division"/>
    <property type="evidence" value="ECO:0007669"/>
    <property type="project" value="UniProtKB-KW"/>
</dbReference>
<evidence type="ECO:0000313" key="7">
    <source>
        <dbReference type="EMBL" id="KAK4216663.1"/>
    </source>
</evidence>
<dbReference type="PANTHER" id="PTHR12663:SF0">
    <property type="entry name" value="PRECOCIOUS DISSOCIATION OF SISTERS 5, ISOFORM A"/>
    <property type="match status" value="1"/>
</dbReference>
<dbReference type="Proteomes" id="UP001301769">
    <property type="component" value="Unassembled WGS sequence"/>
</dbReference>
<feature type="compositionally biased region" description="Acidic residues" evidence="6">
    <location>
        <begin position="1342"/>
        <end position="1358"/>
    </location>
</feature>
<feature type="compositionally biased region" description="Basic residues" evidence="6">
    <location>
        <begin position="1303"/>
        <end position="1313"/>
    </location>
</feature>
<accession>A0AAN6YC96</accession>
<evidence type="ECO:0000256" key="5">
    <source>
        <dbReference type="ARBA" id="ARBA00023306"/>
    </source>
</evidence>
<evidence type="ECO:0000256" key="1">
    <source>
        <dbReference type="ARBA" id="ARBA00004123"/>
    </source>
</evidence>
<sequence length="1566" mass="173170">MAPTRRSAPAEEEEAQEPEQELVTLKFKDAITWRPGKAIPIDQLLKRLDKLSSELSDMDQETADEGPINKIAKEVASHQLLSHKDKGVRAYVACCIVDILRICAPNAPFTPSQLKDIFNLTINSIIPALFDPTHPYNNQHKHVLRSFAEIKSIVLVLDVDGYETLLLNLFTTIFDGVSKARPSSGEQVGKDVEFTMQEMLGVLIDDVTSLPAQVVDIMMAQFLRAAAPGGKDNGDHVPLDENQATLLLKEEPEAYQMAKNLCLQYPEKMARLVSQYFSDVIVDATSFMGRANGHRDDYEDDEDGPSGPTEADLKELRKAHTLIREVWKAAPMILQNVVPQVDAELNADNVHLRQLATETLGDMISGIGAAGPPPLPRLDPTAYPPLRLDGEDRVDVPITNILTTPMSAISFPQTHSQTFHKFLSRKNDKAGAIRASWTTAVGYILSTSAGGIGLSREDEIELIRGLGEKLSDTDEKVRLAAVKAIESFRFQDIISKLAPNGGVHKEGSVLSTLADRCRDRKPAVRVAAMALLGRLWAAATGELLAGNEVVKTALSGIPSRIYSTFYANDLELNVLLERVVYEFLVPLNYPPQKKGPKGASSNGNSQQQTANAALDQDAIRAERILLLVRGLDEGARRVFFSMQARQPQFATALSVFLKVCDQYNGGVMEEGADKITEGLQKAASNIARFLPEEGKSKADLVRFAKVNDRRNYNLIKYVIGSEHDFKTVYKALKELIKRIQGSKEPGIMDTLLPVLYRSGCFMFNRSHLSTIMEYSRTDKDGLGGVAHEILNEISQKNPQLFKSHIGQLCKDLVDQAPSATKENDSVVVETLKACSTYARKYPNDVPEDREFTQKMINYALYGQPARAAKYAVNILLAKKDEKSETSATDLMQRIMKDWTYGSKNFLNKLAAVSQLELLASKVTAEYDDKILNLTVQQILLQVRADAHDKDPNWVEDADMDEECQAKCLSLKVLANRLRSMEDVNEAKEKAKPVWSLFKKLITQDGELCKTKDTPKHHRSRLRLLAAQLFLKLCTQKHFDDILTAADFNKLALFTQDAVQEVRHAFIAKLQKYLAEGKLRSRFYTIVFLTAFEPNPQFKTRTETWIRSRARYFQGLKQHVLEATMARLLSLLAHHPDYNDDLDSLIDHARYILFYVSLVATEANLGLIFKYAERIKQTKDTLDPNSVAHRVLSDVAQAVIRKWQEKKNWVLGVWPDKVGLPLGLFSVLQSHSEAQAFAEKQYTPEGFDDKLDEVFRALDRKKKRKSVDEGASHPPSKKARATAQPKAPKATKTGAPKKAAVTPKPKKAATKPKRATSSPVVPDTDRRRSGRSRKSNTYIERDSSEDDEEMLDGVAEWEYEGGSGDERADKGDKEEDVDAPPEDEEEATGAEEEEKVAEDEEEEEALSTRRGGRLTKKTASAAATLPSRAKKAAPAPAPKKGGSKRAAKETEDDESELSDPAPSDEEEKEEEQEQEEEDGDDAKSSSVSPAPSSPPATSKAANGRRAIAAAAGGKSKATKAQPKAAPKVAPKGKAKAAAPAPARATRGARGKKVLSEETVDAMDEDSD</sequence>
<feature type="compositionally biased region" description="Low complexity" evidence="6">
    <location>
        <begin position="1280"/>
        <end position="1302"/>
    </location>
</feature>
<feature type="region of interest" description="Disordered" evidence="6">
    <location>
        <begin position="1261"/>
        <end position="1566"/>
    </location>
</feature>
<dbReference type="GO" id="GO:0007064">
    <property type="term" value="P:mitotic sister chromatid cohesion"/>
    <property type="evidence" value="ECO:0007669"/>
    <property type="project" value="InterPro"/>
</dbReference>
<dbReference type="Gene3D" id="1.25.10.10">
    <property type="entry name" value="Leucine-rich Repeat Variant"/>
    <property type="match status" value="1"/>
</dbReference>
<keyword evidence="5" id="KW-0131">Cell cycle</keyword>
<feature type="compositionally biased region" description="Acidic residues" evidence="6">
    <location>
        <begin position="10"/>
        <end position="20"/>
    </location>
</feature>
<keyword evidence="3" id="KW-0498">Mitosis</keyword>
<feature type="compositionally biased region" description="Acidic residues" evidence="6">
    <location>
        <begin position="1373"/>
        <end position="1404"/>
    </location>
</feature>
<gene>
    <name evidence="7" type="ORF">QBC37DRAFT_480380</name>
</gene>
<evidence type="ECO:0000256" key="6">
    <source>
        <dbReference type="SAM" id="MobiDB-lite"/>
    </source>
</evidence>
<feature type="region of interest" description="Disordered" evidence="6">
    <location>
        <begin position="1"/>
        <end position="20"/>
    </location>
</feature>
<name>A0AAN6YC96_9PEZI</name>
<dbReference type="EMBL" id="MU858066">
    <property type="protein sequence ID" value="KAK4216663.1"/>
    <property type="molecule type" value="Genomic_DNA"/>
</dbReference>
<dbReference type="InterPro" id="IPR016024">
    <property type="entry name" value="ARM-type_fold"/>
</dbReference>
<evidence type="ECO:0000256" key="4">
    <source>
        <dbReference type="ARBA" id="ARBA00023242"/>
    </source>
</evidence>
<keyword evidence="2" id="KW-0132">Cell division</keyword>
<comment type="caution">
    <text evidence="7">The sequence shown here is derived from an EMBL/GenBank/DDBJ whole genome shotgun (WGS) entry which is preliminary data.</text>
</comment>
<dbReference type="Pfam" id="PF20168">
    <property type="entry name" value="PDS5"/>
    <property type="match status" value="1"/>
</dbReference>
<comment type="subcellular location">
    <subcellularLocation>
        <location evidence="1">Nucleus</location>
    </subcellularLocation>
</comment>
<proteinExistence type="predicted"/>
<evidence type="ECO:0000256" key="3">
    <source>
        <dbReference type="ARBA" id="ARBA00022776"/>
    </source>
</evidence>
<evidence type="ECO:0000256" key="2">
    <source>
        <dbReference type="ARBA" id="ARBA00022618"/>
    </source>
</evidence>
<dbReference type="GO" id="GO:0006281">
    <property type="term" value="P:DNA repair"/>
    <property type="evidence" value="ECO:0007669"/>
    <property type="project" value="TreeGrafter"/>
</dbReference>
<feature type="compositionally biased region" description="Low complexity" evidence="6">
    <location>
        <begin position="1416"/>
        <end position="1439"/>
    </location>
</feature>
<dbReference type="GO" id="GO:0005634">
    <property type="term" value="C:nucleus"/>
    <property type="evidence" value="ECO:0007669"/>
    <property type="project" value="UniProtKB-SubCell"/>
</dbReference>
<dbReference type="CDD" id="cd19953">
    <property type="entry name" value="PDS5"/>
    <property type="match status" value="1"/>
</dbReference>
<reference evidence="7" key="1">
    <citation type="journal article" date="2023" name="Mol. Phylogenet. Evol.">
        <title>Genome-scale phylogeny and comparative genomics of the fungal order Sordariales.</title>
        <authorList>
            <person name="Hensen N."/>
            <person name="Bonometti L."/>
            <person name="Westerberg I."/>
            <person name="Brannstrom I.O."/>
            <person name="Guillou S."/>
            <person name="Cros-Aarteil S."/>
            <person name="Calhoun S."/>
            <person name="Haridas S."/>
            <person name="Kuo A."/>
            <person name="Mondo S."/>
            <person name="Pangilinan J."/>
            <person name="Riley R."/>
            <person name="LaButti K."/>
            <person name="Andreopoulos B."/>
            <person name="Lipzen A."/>
            <person name="Chen C."/>
            <person name="Yan M."/>
            <person name="Daum C."/>
            <person name="Ng V."/>
            <person name="Clum A."/>
            <person name="Steindorff A."/>
            <person name="Ohm R.A."/>
            <person name="Martin F."/>
            <person name="Silar P."/>
            <person name="Natvig D.O."/>
            <person name="Lalanne C."/>
            <person name="Gautier V."/>
            <person name="Ament-Velasquez S.L."/>
            <person name="Kruys A."/>
            <person name="Hutchinson M.I."/>
            <person name="Powell A.J."/>
            <person name="Barry K."/>
            <person name="Miller A.N."/>
            <person name="Grigoriev I.V."/>
            <person name="Debuchy R."/>
            <person name="Gladieux P."/>
            <person name="Hiltunen Thoren M."/>
            <person name="Johannesson H."/>
        </authorList>
    </citation>
    <scope>NUCLEOTIDE SEQUENCE</scope>
    <source>
        <strain evidence="7">PSN293</strain>
    </source>
</reference>
<organism evidence="7 8">
    <name type="scientific">Rhypophila decipiens</name>
    <dbReference type="NCBI Taxonomy" id="261697"/>
    <lineage>
        <taxon>Eukaryota</taxon>
        <taxon>Fungi</taxon>
        <taxon>Dikarya</taxon>
        <taxon>Ascomycota</taxon>
        <taxon>Pezizomycotina</taxon>
        <taxon>Sordariomycetes</taxon>
        <taxon>Sordariomycetidae</taxon>
        <taxon>Sordariales</taxon>
        <taxon>Naviculisporaceae</taxon>
        <taxon>Rhypophila</taxon>
    </lineage>
</organism>
<feature type="compositionally biased region" description="Acidic residues" evidence="6">
    <location>
        <begin position="1449"/>
        <end position="1479"/>
    </location>
</feature>
<protein>
    <submittedName>
        <fullName evidence="7">Armadillo-type protein</fullName>
    </submittedName>
</protein>
<evidence type="ECO:0000313" key="8">
    <source>
        <dbReference type="Proteomes" id="UP001301769"/>
    </source>
</evidence>
<dbReference type="GO" id="GO:0000785">
    <property type="term" value="C:chromatin"/>
    <property type="evidence" value="ECO:0007669"/>
    <property type="project" value="TreeGrafter"/>
</dbReference>
<keyword evidence="4" id="KW-0539">Nucleus</keyword>
<feature type="compositionally biased region" description="Basic and acidic residues" evidence="6">
    <location>
        <begin position="1363"/>
        <end position="1372"/>
    </location>
</feature>
<keyword evidence="8" id="KW-1185">Reference proteome</keyword>